<comment type="caution">
    <text evidence="2">The sequence shown here is derived from an EMBL/GenBank/DDBJ whole genome shotgun (WGS) entry which is preliminary data.</text>
</comment>
<accession>A0ABR1DU13</accession>
<evidence type="ECO:0000256" key="1">
    <source>
        <dbReference type="SAM" id="MobiDB-lite"/>
    </source>
</evidence>
<keyword evidence="3" id="KW-1185">Reference proteome</keyword>
<gene>
    <name evidence="2" type="primary">Necator_chrV.g17899</name>
    <name evidence="2" type="ORF">RB195_013109</name>
</gene>
<reference evidence="2 3" key="1">
    <citation type="submission" date="2023-08" db="EMBL/GenBank/DDBJ databases">
        <title>A Necator americanus chromosomal reference genome.</title>
        <authorList>
            <person name="Ilik V."/>
            <person name="Petrzelkova K.J."/>
            <person name="Pardy F."/>
            <person name="Fuh T."/>
            <person name="Niatou-Singa F.S."/>
            <person name="Gouil Q."/>
            <person name="Baker L."/>
            <person name="Ritchie M.E."/>
            <person name="Jex A.R."/>
            <person name="Gazzola D."/>
            <person name="Li H."/>
            <person name="Toshio Fujiwara R."/>
            <person name="Zhan B."/>
            <person name="Aroian R.V."/>
            <person name="Pafco B."/>
            <person name="Schwarz E.M."/>
        </authorList>
    </citation>
    <scope>NUCLEOTIDE SEQUENCE [LARGE SCALE GENOMIC DNA]</scope>
    <source>
        <strain evidence="2 3">Aroian</strain>
        <tissue evidence="2">Whole animal</tissue>
    </source>
</reference>
<sequence>MCDKMSSNNAFAGSKQHIVGLRRPRPVVMAVQRAEDNERSLNGGRVLGGDFRPPEVTGTSIQMSDAAAAAAAMENWEENDDGGGGGGGGESGPGHRISVDAEKRCVLDDIIIGGTLEDNDDDDEDEIRDLRGLFREMFVTEKKFATARHGEANHTLSAAAAVVLCCYALVGRHHHKVLRPVLSTTLNSPNLRRG</sequence>
<evidence type="ECO:0000313" key="2">
    <source>
        <dbReference type="EMBL" id="KAK6753920.1"/>
    </source>
</evidence>
<dbReference type="Proteomes" id="UP001303046">
    <property type="component" value="Unassembled WGS sequence"/>
</dbReference>
<proteinExistence type="predicted"/>
<protein>
    <submittedName>
        <fullName evidence="2">Uncharacterized protein</fullName>
    </submittedName>
</protein>
<feature type="compositionally biased region" description="Gly residues" evidence="1">
    <location>
        <begin position="82"/>
        <end position="92"/>
    </location>
</feature>
<name>A0ABR1DU13_NECAM</name>
<feature type="region of interest" description="Disordered" evidence="1">
    <location>
        <begin position="77"/>
        <end position="96"/>
    </location>
</feature>
<evidence type="ECO:0000313" key="3">
    <source>
        <dbReference type="Proteomes" id="UP001303046"/>
    </source>
</evidence>
<organism evidence="2 3">
    <name type="scientific">Necator americanus</name>
    <name type="common">Human hookworm</name>
    <dbReference type="NCBI Taxonomy" id="51031"/>
    <lineage>
        <taxon>Eukaryota</taxon>
        <taxon>Metazoa</taxon>
        <taxon>Ecdysozoa</taxon>
        <taxon>Nematoda</taxon>
        <taxon>Chromadorea</taxon>
        <taxon>Rhabditida</taxon>
        <taxon>Rhabditina</taxon>
        <taxon>Rhabditomorpha</taxon>
        <taxon>Strongyloidea</taxon>
        <taxon>Ancylostomatidae</taxon>
        <taxon>Bunostominae</taxon>
        <taxon>Necator</taxon>
    </lineage>
</organism>
<dbReference type="EMBL" id="JAVFWL010000005">
    <property type="protein sequence ID" value="KAK6753920.1"/>
    <property type="molecule type" value="Genomic_DNA"/>
</dbReference>